<reference evidence="2" key="1">
    <citation type="submission" date="2022-04" db="EMBL/GenBank/DDBJ databases">
        <title>Carnegiea gigantea Genome sequencing and assembly v2.</title>
        <authorList>
            <person name="Copetti D."/>
            <person name="Sanderson M.J."/>
            <person name="Burquez A."/>
            <person name="Wojciechowski M.F."/>
        </authorList>
    </citation>
    <scope>NUCLEOTIDE SEQUENCE</scope>
    <source>
        <strain evidence="2">SGP5-SGP5p</strain>
        <tissue evidence="2">Aerial part</tissue>
    </source>
</reference>
<dbReference type="OrthoDB" id="1751593at2759"/>
<protein>
    <recommendedName>
        <fullName evidence="1">Reverse transcriptase zinc-binding domain-containing protein</fullName>
    </recommendedName>
</protein>
<dbReference type="InterPro" id="IPR026960">
    <property type="entry name" value="RVT-Znf"/>
</dbReference>
<name>A0A9Q1QPL1_9CARY</name>
<dbReference type="AlphaFoldDB" id="A0A9Q1QPL1"/>
<evidence type="ECO:0000259" key="1">
    <source>
        <dbReference type="Pfam" id="PF13966"/>
    </source>
</evidence>
<feature type="domain" description="Reverse transcriptase zinc-binding" evidence="1">
    <location>
        <begin position="59"/>
        <end position="144"/>
    </location>
</feature>
<proteinExistence type="predicted"/>
<accession>A0A9Q1QPL1</accession>
<evidence type="ECO:0000313" key="3">
    <source>
        <dbReference type="Proteomes" id="UP001153076"/>
    </source>
</evidence>
<evidence type="ECO:0000313" key="2">
    <source>
        <dbReference type="EMBL" id="KAJ8450523.1"/>
    </source>
</evidence>
<gene>
    <name evidence="2" type="ORF">Cgig2_020160</name>
</gene>
<dbReference type="EMBL" id="JAKOGI010000014">
    <property type="protein sequence ID" value="KAJ8450523.1"/>
    <property type="molecule type" value="Genomic_DNA"/>
</dbReference>
<dbReference type="Pfam" id="PF13966">
    <property type="entry name" value="zf-RVT"/>
    <property type="match status" value="1"/>
</dbReference>
<dbReference type="PANTHER" id="PTHR33116">
    <property type="entry name" value="REVERSE TRANSCRIPTASE ZINC-BINDING DOMAIN-CONTAINING PROTEIN-RELATED-RELATED"/>
    <property type="match status" value="1"/>
</dbReference>
<dbReference type="PANTHER" id="PTHR33116:SF84">
    <property type="entry name" value="RNA-DIRECTED DNA POLYMERASE"/>
    <property type="match status" value="1"/>
</dbReference>
<organism evidence="2 3">
    <name type="scientific">Carnegiea gigantea</name>
    <dbReference type="NCBI Taxonomy" id="171969"/>
    <lineage>
        <taxon>Eukaryota</taxon>
        <taxon>Viridiplantae</taxon>
        <taxon>Streptophyta</taxon>
        <taxon>Embryophyta</taxon>
        <taxon>Tracheophyta</taxon>
        <taxon>Spermatophyta</taxon>
        <taxon>Magnoliopsida</taxon>
        <taxon>eudicotyledons</taxon>
        <taxon>Gunneridae</taxon>
        <taxon>Pentapetalae</taxon>
        <taxon>Caryophyllales</taxon>
        <taxon>Cactineae</taxon>
        <taxon>Cactaceae</taxon>
        <taxon>Cactoideae</taxon>
        <taxon>Echinocereeae</taxon>
        <taxon>Carnegiea</taxon>
    </lineage>
</organism>
<keyword evidence="3" id="KW-1185">Reference proteome</keyword>
<comment type="caution">
    <text evidence="2">The sequence shown here is derived from an EMBL/GenBank/DDBJ whole genome shotgun (WGS) entry which is preliminary data.</text>
</comment>
<dbReference type="Proteomes" id="UP001153076">
    <property type="component" value="Unassembled WGS sequence"/>
</dbReference>
<sequence length="217" mass="26206">MKKDNLWVKWVHGKYLRETSWWIYQFPPDCNWYWKKVVQTKELIKSAPYIRQAPGEHAFLIKRAYLWLLGDRPRPSWCPLLWNRTALPRHIFTSWLFFHQRLPVRARLARIYASTTEIMCGICGQEEETLDHLFLSCDWARDFWNLASQWWPILQFDASYESLLNAMKKAKGNRRHRHITYALIEAAIYQIWRAQSSSQPPQYSSKRRISSYSEYFI</sequence>